<evidence type="ECO:0000313" key="2">
    <source>
        <dbReference type="EMBL" id="MEA5366864.1"/>
    </source>
</evidence>
<accession>A0ABU5RMV7</accession>
<protein>
    <submittedName>
        <fullName evidence="2">DUF4180 domain-containing protein</fullName>
    </submittedName>
</protein>
<sequence length="120" mass="13268">MIDVRHEVPVWLVPGDGPELATEQDAVDLIGATFGSGASVLVVPVERFPERFFDMHTKLIGHFFSKIVQYGFRLVLLGDVSAHIAASTAFRDVVRESNRGRDVWFVSDLGELDTRLAARG</sequence>
<dbReference type="Proteomes" id="UP001304298">
    <property type="component" value="Unassembled WGS sequence"/>
</dbReference>
<dbReference type="EMBL" id="JAYFSI010000018">
    <property type="protein sequence ID" value="MEA5366864.1"/>
    <property type="molecule type" value="Genomic_DNA"/>
</dbReference>
<organism evidence="2 3">
    <name type="scientific">Amycolatopsis heterodermiae</name>
    <dbReference type="NCBI Taxonomy" id="3110235"/>
    <lineage>
        <taxon>Bacteria</taxon>
        <taxon>Bacillati</taxon>
        <taxon>Actinomycetota</taxon>
        <taxon>Actinomycetes</taxon>
        <taxon>Pseudonocardiales</taxon>
        <taxon>Pseudonocardiaceae</taxon>
        <taxon>Amycolatopsis</taxon>
    </lineage>
</organism>
<dbReference type="InterPro" id="IPR025438">
    <property type="entry name" value="DUF4180"/>
</dbReference>
<comment type="caution">
    <text evidence="2">The sequence shown here is derived from an EMBL/GenBank/DDBJ whole genome shotgun (WGS) entry which is preliminary data.</text>
</comment>
<dbReference type="RefSeq" id="WP_323336419.1">
    <property type="nucleotide sequence ID" value="NZ_JAYFSI010000018.1"/>
</dbReference>
<gene>
    <name evidence="2" type="ORF">VA596_45540</name>
</gene>
<reference evidence="2 3" key="1">
    <citation type="submission" date="2023-12" db="EMBL/GenBank/DDBJ databases">
        <title>Amycolatopsis sp. V23-08.</title>
        <authorList>
            <person name="Somphong A."/>
        </authorList>
    </citation>
    <scope>NUCLEOTIDE SEQUENCE [LARGE SCALE GENOMIC DNA]</scope>
    <source>
        <strain evidence="2 3">V23-08</strain>
    </source>
</reference>
<evidence type="ECO:0000259" key="1">
    <source>
        <dbReference type="Pfam" id="PF13788"/>
    </source>
</evidence>
<name>A0ABU5RMV7_9PSEU</name>
<proteinExistence type="predicted"/>
<evidence type="ECO:0000313" key="3">
    <source>
        <dbReference type="Proteomes" id="UP001304298"/>
    </source>
</evidence>
<dbReference type="Pfam" id="PF13788">
    <property type="entry name" value="DUF4180"/>
    <property type="match status" value="1"/>
</dbReference>
<keyword evidence="3" id="KW-1185">Reference proteome</keyword>
<feature type="domain" description="DUF4180" evidence="1">
    <location>
        <begin position="7"/>
        <end position="116"/>
    </location>
</feature>